<dbReference type="Gene3D" id="1.10.10.60">
    <property type="entry name" value="Homeodomain-like"/>
    <property type="match status" value="1"/>
</dbReference>
<evidence type="ECO:0000256" key="3">
    <source>
        <dbReference type="PROSITE-ProRule" id="PRU00335"/>
    </source>
</evidence>
<sequence>MYSKFDNLAYEKRASIINASMQEFTDKGYQLASTNEIVKRAGISKGSLFNYFNNKKDLYLFLIEYAIEVSREIMTEIDFNQTDLLERLKQITVIKLRVIKKYPEVFNFLQGVIAEGSEEVKRDVERITMQFAQESYQKLYENLDYSKFRDDIDIQKAIKTIYWTIEGIGNESKEKIKSNNAESFDVDAPFKEMDDYIELFQKIFYK</sequence>
<accession>A0ABS2P370</accession>
<evidence type="ECO:0000256" key="1">
    <source>
        <dbReference type="ARBA" id="ARBA00022491"/>
    </source>
</evidence>
<dbReference type="RefSeq" id="WP_204418194.1">
    <property type="nucleotide sequence ID" value="NZ_JAFBED010000007.1"/>
</dbReference>
<dbReference type="InterPro" id="IPR001647">
    <property type="entry name" value="HTH_TetR"/>
</dbReference>
<feature type="domain" description="HTH tetR-type" evidence="4">
    <location>
        <begin position="10"/>
        <end position="70"/>
    </location>
</feature>
<keyword evidence="2 3" id="KW-0238">DNA-binding</keyword>
<evidence type="ECO:0000313" key="6">
    <source>
        <dbReference type="Proteomes" id="UP000737402"/>
    </source>
</evidence>
<dbReference type="PRINTS" id="PR00455">
    <property type="entry name" value="HTHTETR"/>
</dbReference>
<dbReference type="InterPro" id="IPR036271">
    <property type="entry name" value="Tet_transcr_reg_TetR-rel_C_sf"/>
</dbReference>
<name>A0ABS2P370_9BACI</name>
<dbReference type="InterPro" id="IPR023772">
    <property type="entry name" value="DNA-bd_HTH_TetR-type_CS"/>
</dbReference>
<evidence type="ECO:0000313" key="5">
    <source>
        <dbReference type="EMBL" id="MBM7621406.1"/>
    </source>
</evidence>
<dbReference type="Proteomes" id="UP000737402">
    <property type="component" value="Unassembled WGS sequence"/>
</dbReference>
<dbReference type="PROSITE" id="PS50977">
    <property type="entry name" value="HTH_TETR_2"/>
    <property type="match status" value="1"/>
</dbReference>
<evidence type="ECO:0000259" key="4">
    <source>
        <dbReference type="PROSITE" id="PS50977"/>
    </source>
</evidence>
<keyword evidence="1" id="KW-0678">Repressor</keyword>
<dbReference type="Pfam" id="PF00440">
    <property type="entry name" value="TetR_N"/>
    <property type="match status" value="1"/>
</dbReference>
<organism evidence="5 6">
    <name type="scientific">Sutcliffiella tianshenii</name>
    <dbReference type="NCBI Taxonomy" id="1463404"/>
    <lineage>
        <taxon>Bacteria</taxon>
        <taxon>Bacillati</taxon>
        <taxon>Bacillota</taxon>
        <taxon>Bacilli</taxon>
        <taxon>Bacillales</taxon>
        <taxon>Bacillaceae</taxon>
        <taxon>Sutcliffiella</taxon>
    </lineage>
</organism>
<dbReference type="PROSITE" id="PS01081">
    <property type="entry name" value="HTH_TETR_1"/>
    <property type="match status" value="1"/>
</dbReference>
<dbReference type="PANTHER" id="PTHR43479">
    <property type="entry name" value="ACREF/ENVCD OPERON REPRESSOR-RELATED"/>
    <property type="match status" value="1"/>
</dbReference>
<dbReference type="SUPFAM" id="SSF48498">
    <property type="entry name" value="Tetracyclin repressor-like, C-terminal domain"/>
    <property type="match status" value="1"/>
</dbReference>
<keyword evidence="6" id="KW-1185">Reference proteome</keyword>
<dbReference type="EMBL" id="JAFBED010000007">
    <property type="protein sequence ID" value="MBM7621406.1"/>
    <property type="molecule type" value="Genomic_DNA"/>
</dbReference>
<dbReference type="InterPro" id="IPR050624">
    <property type="entry name" value="HTH-type_Tx_Regulator"/>
</dbReference>
<reference evidence="5 6" key="1">
    <citation type="submission" date="2021-01" db="EMBL/GenBank/DDBJ databases">
        <title>Genomic Encyclopedia of Type Strains, Phase IV (KMG-IV): sequencing the most valuable type-strain genomes for metagenomic binning, comparative biology and taxonomic classification.</title>
        <authorList>
            <person name="Goeker M."/>
        </authorList>
    </citation>
    <scope>NUCLEOTIDE SEQUENCE [LARGE SCALE GENOMIC DNA]</scope>
    <source>
        <strain evidence="5 6">DSM 25879</strain>
    </source>
</reference>
<gene>
    <name evidence="5" type="ORF">JOC95_003279</name>
</gene>
<dbReference type="SUPFAM" id="SSF46689">
    <property type="entry name" value="Homeodomain-like"/>
    <property type="match status" value="1"/>
</dbReference>
<dbReference type="PANTHER" id="PTHR43479:SF11">
    <property type="entry name" value="ACREF_ENVCD OPERON REPRESSOR-RELATED"/>
    <property type="match status" value="1"/>
</dbReference>
<proteinExistence type="predicted"/>
<dbReference type="Gene3D" id="1.10.357.10">
    <property type="entry name" value="Tetracycline Repressor, domain 2"/>
    <property type="match status" value="1"/>
</dbReference>
<feature type="DNA-binding region" description="H-T-H motif" evidence="3">
    <location>
        <begin position="33"/>
        <end position="52"/>
    </location>
</feature>
<evidence type="ECO:0000256" key="2">
    <source>
        <dbReference type="ARBA" id="ARBA00023125"/>
    </source>
</evidence>
<protein>
    <submittedName>
        <fullName evidence="5">AcrR family transcriptional regulator</fullName>
    </submittedName>
</protein>
<comment type="caution">
    <text evidence="5">The sequence shown here is derived from an EMBL/GenBank/DDBJ whole genome shotgun (WGS) entry which is preliminary data.</text>
</comment>
<dbReference type="InterPro" id="IPR009057">
    <property type="entry name" value="Homeodomain-like_sf"/>
</dbReference>